<reference evidence="6" key="1">
    <citation type="submission" date="2022-11" db="UniProtKB">
        <authorList>
            <consortium name="WormBaseParasite"/>
        </authorList>
    </citation>
    <scope>IDENTIFICATION</scope>
</reference>
<dbReference type="Pfam" id="PF02902">
    <property type="entry name" value="Peptidase_C48"/>
    <property type="match status" value="1"/>
</dbReference>
<evidence type="ECO:0000256" key="1">
    <source>
        <dbReference type="ARBA" id="ARBA00005234"/>
    </source>
</evidence>
<evidence type="ECO:0000256" key="3">
    <source>
        <dbReference type="ARBA" id="ARBA00022801"/>
    </source>
</evidence>
<dbReference type="PROSITE" id="PS50600">
    <property type="entry name" value="ULP_PROTEASE"/>
    <property type="match status" value="1"/>
</dbReference>
<sequence>MEGCIISSGCYEESMMNQKTNGCKSGAWFFVDGRFCRTVLGWTRHEDISEHDILLIAIHLPGHWALVAVKIEKHRQIYYDSLLGDGQICLSLIKKYLEHESMQKGHQEKGPVNWLGLSDKTIPQQSDSYNCGIFVCLCALT</sequence>
<dbReference type="GO" id="GO:0006508">
    <property type="term" value="P:proteolysis"/>
    <property type="evidence" value="ECO:0007669"/>
    <property type="project" value="UniProtKB-KW"/>
</dbReference>
<protein>
    <submittedName>
        <fullName evidence="6">Ubiquitin-like protease family profile domain-containing protein</fullName>
    </submittedName>
</protein>
<dbReference type="InterPro" id="IPR003653">
    <property type="entry name" value="Peptidase_C48_C"/>
</dbReference>
<keyword evidence="3" id="KW-0378">Hydrolase</keyword>
<evidence type="ECO:0000313" key="6">
    <source>
        <dbReference type="WBParaSite" id="jg19881"/>
    </source>
</evidence>
<feature type="domain" description="Ubiquitin-like protease family profile" evidence="4">
    <location>
        <begin position="1"/>
        <end position="141"/>
    </location>
</feature>
<keyword evidence="2" id="KW-0645">Protease</keyword>
<evidence type="ECO:0000256" key="2">
    <source>
        <dbReference type="ARBA" id="ARBA00022670"/>
    </source>
</evidence>
<keyword evidence="5" id="KW-1185">Reference proteome</keyword>
<evidence type="ECO:0000313" key="5">
    <source>
        <dbReference type="Proteomes" id="UP000887574"/>
    </source>
</evidence>
<dbReference type="InterPro" id="IPR038765">
    <property type="entry name" value="Papain-like_cys_pep_sf"/>
</dbReference>
<name>A0A915DHC5_9BILA</name>
<dbReference type="Gene3D" id="3.40.395.10">
    <property type="entry name" value="Adenoviral Proteinase, Chain A"/>
    <property type="match status" value="1"/>
</dbReference>
<dbReference type="GO" id="GO:0008234">
    <property type="term" value="F:cysteine-type peptidase activity"/>
    <property type="evidence" value="ECO:0007669"/>
    <property type="project" value="InterPro"/>
</dbReference>
<accession>A0A915DHC5</accession>
<evidence type="ECO:0000259" key="4">
    <source>
        <dbReference type="PROSITE" id="PS50600"/>
    </source>
</evidence>
<dbReference type="AlphaFoldDB" id="A0A915DHC5"/>
<dbReference type="Proteomes" id="UP000887574">
    <property type="component" value="Unplaced"/>
</dbReference>
<comment type="similarity">
    <text evidence="1">Belongs to the peptidase C48 family.</text>
</comment>
<dbReference type="SUPFAM" id="SSF54001">
    <property type="entry name" value="Cysteine proteinases"/>
    <property type="match status" value="1"/>
</dbReference>
<proteinExistence type="inferred from homology"/>
<organism evidence="5 6">
    <name type="scientific">Ditylenchus dipsaci</name>
    <dbReference type="NCBI Taxonomy" id="166011"/>
    <lineage>
        <taxon>Eukaryota</taxon>
        <taxon>Metazoa</taxon>
        <taxon>Ecdysozoa</taxon>
        <taxon>Nematoda</taxon>
        <taxon>Chromadorea</taxon>
        <taxon>Rhabditida</taxon>
        <taxon>Tylenchina</taxon>
        <taxon>Tylenchomorpha</taxon>
        <taxon>Sphaerularioidea</taxon>
        <taxon>Anguinidae</taxon>
        <taxon>Anguininae</taxon>
        <taxon>Ditylenchus</taxon>
    </lineage>
</organism>
<dbReference type="WBParaSite" id="jg19881">
    <property type="protein sequence ID" value="jg19881"/>
    <property type="gene ID" value="jg19881"/>
</dbReference>